<dbReference type="AlphaFoldDB" id="A0AAD9YZM7"/>
<proteinExistence type="predicted"/>
<accession>A0AAD9YZM7</accession>
<dbReference type="EMBL" id="JASNWA010000010">
    <property type="protein sequence ID" value="KAK3168904.1"/>
    <property type="molecule type" value="Genomic_DNA"/>
</dbReference>
<reference evidence="2" key="1">
    <citation type="submission" date="2022-11" db="EMBL/GenBank/DDBJ databases">
        <title>Chromosomal genome sequence assembly and mating type (MAT) locus characterization of the leprose asexual lichenized fungus Lepraria neglecta (Nyl.) Erichsen.</title>
        <authorList>
            <person name="Allen J.L."/>
            <person name="Pfeffer B."/>
        </authorList>
    </citation>
    <scope>NUCLEOTIDE SEQUENCE</scope>
    <source>
        <strain evidence="2">Allen 5258</strain>
    </source>
</reference>
<evidence type="ECO:0000313" key="2">
    <source>
        <dbReference type="EMBL" id="KAK3168904.1"/>
    </source>
</evidence>
<comment type="caution">
    <text evidence="2">The sequence shown here is derived from an EMBL/GenBank/DDBJ whole genome shotgun (WGS) entry which is preliminary data.</text>
</comment>
<dbReference type="Proteomes" id="UP001276659">
    <property type="component" value="Unassembled WGS sequence"/>
</dbReference>
<feature type="region of interest" description="Disordered" evidence="1">
    <location>
        <begin position="1"/>
        <end position="31"/>
    </location>
</feature>
<organism evidence="2 3">
    <name type="scientific">Lepraria neglecta</name>
    <dbReference type="NCBI Taxonomy" id="209136"/>
    <lineage>
        <taxon>Eukaryota</taxon>
        <taxon>Fungi</taxon>
        <taxon>Dikarya</taxon>
        <taxon>Ascomycota</taxon>
        <taxon>Pezizomycotina</taxon>
        <taxon>Lecanoromycetes</taxon>
        <taxon>OSLEUM clade</taxon>
        <taxon>Lecanoromycetidae</taxon>
        <taxon>Lecanorales</taxon>
        <taxon>Lecanorineae</taxon>
        <taxon>Stereocaulaceae</taxon>
        <taxon>Lepraria</taxon>
    </lineage>
</organism>
<evidence type="ECO:0000256" key="1">
    <source>
        <dbReference type="SAM" id="MobiDB-lite"/>
    </source>
</evidence>
<sequence>MPSLPPLPSVSRSETTNPSVGTSKDSSSSNALRSSLSLKLDALERGHMLNPLIVFDSLLSTLKKNEISGPTLLRLESELSQGLGTETESQVLGVNLDFLTLCRYDREKKIRSVVREFPKIAIKRARPQVHAEAL</sequence>
<gene>
    <name evidence="2" type="ORF">OEA41_005352</name>
</gene>
<protein>
    <submittedName>
        <fullName evidence="2">Uncharacterized protein</fullName>
    </submittedName>
</protein>
<name>A0AAD9YZM7_9LECA</name>
<evidence type="ECO:0000313" key="3">
    <source>
        <dbReference type="Proteomes" id="UP001276659"/>
    </source>
</evidence>
<keyword evidence="3" id="KW-1185">Reference proteome</keyword>